<evidence type="ECO:0000313" key="2">
    <source>
        <dbReference type="EMBL" id="TMW60706.1"/>
    </source>
</evidence>
<comment type="caution">
    <text evidence="2">The sequence shown here is derived from an EMBL/GenBank/DDBJ whole genome shotgun (WGS) entry which is preliminary data.</text>
</comment>
<dbReference type="PANTHER" id="PTHR43433">
    <property type="entry name" value="HYDROLASE, ALPHA/BETA FOLD FAMILY PROTEIN"/>
    <property type="match status" value="1"/>
</dbReference>
<organism evidence="2 3">
    <name type="scientific">Pythium oligandrum</name>
    <name type="common">Mycoparasitic fungus</name>
    <dbReference type="NCBI Taxonomy" id="41045"/>
    <lineage>
        <taxon>Eukaryota</taxon>
        <taxon>Sar</taxon>
        <taxon>Stramenopiles</taxon>
        <taxon>Oomycota</taxon>
        <taxon>Peronosporomycetes</taxon>
        <taxon>Pythiales</taxon>
        <taxon>Pythiaceae</taxon>
        <taxon>Pythium</taxon>
    </lineage>
</organism>
<dbReference type="InterPro" id="IPR050471">
    <property type="entry name" value="AB_hydrolase"/>
</dbReference>
<dbReference type="Proteomes" id="UP000794436">
    <property type="component" value="Unassembled WGS sequence"/>
</dbReference>
<dbReference type="Pfam" id="PF00561">
    <property type="entry name" value="Abhydrolase_1"/>
    <property type="match status" value="1"/>
</dbReference>
<protein>
    <recommendedName>
        <fullName evidence="1">AB hydrolase-1 domain-containing protein</fullName>
    </recommendedName>
</protein>
<dbReference type="PANTHER" id="PTHR43433:SF5">
    <property type="entry name" value="AB HYDROLASE-1 DOMAIN-CONTAINING PROTEIN"/>
    <property type="match status" value="1"/>
</dbReference>
<evidence type="ECO:0000259" key="1">
    <source>
        <dbReference type="Pfam" id="PF00561"/>
    </source>
</evidence>
<dbReference type="PRINTS" id="PR00111">
    <property type="entry name" value="ABHYDROLASE"/>
</dbReference>
<reference evidence="2" key="1">
    <citation type="submission" date="2019-03" db="EMBL/GenBank/DDBJ databases">
        <title>Long read genome sequence of the mycoparasitic Pythium oligandrum ATCC 38472 isolated from sugarbeet rhizosphere.</title>
        <authorList>
            <person name="Gaulin E."/>
        </authorList>
    </citation>
    <scope>NUCLEOTIDE SEQUENCE</scope>
    <source>
        <strain evidence="2">ATCC 38472_TT</strain>
    </source>
</reference>
<keyword evidence="3" id="KW-1185">Reference proteome</keyword>
<name>A0A8K1FFM4_PYTOL</name>
<proteinExistence type="predicted"/>
<feature type="domain" description="AB hydrolase-1" evidence="1">
    <location>
        <begin position="56"/>
        <end position="305"/>
    </location>
</feature>
<dbReference type="InterPro" id="IPR000073">
    <property type="entry name" value="AB_hydrolase_1"/>
</dbReference>
<dbReference type="InterPro" id="IPR029058">
    <property type="entry name" value="AB_hydrolase_fold"/>
</dbReference>
<dbReference type="Gene3D" id="3.40.50.1820">
    <property type="entry name" value="alpha/beta hydrolase"/>
    <property type="match status" value="1"/>
</dbReference>
<dbReference type="OrthoDB" id="19657at2759"/>
<dbReference type="AlphaFoldDB" id="A0A8K1FFM4"/>
<dbReference type="EMBL" id="SPLM01000108">
    <property type="protein sequence ID" value="TMW60706.1"/>
    <property type="molecule type" value="Genomic_DNA"/>
</dbReference>
<gene>
    <name evidence="2" type="ORF">Poli38472_000748</name>
</gene>
<sequence length="324" mass="35556">MAATKGLRLQRHVDALYTEPKHFPAESKKTAQISTGITVEYVVHTKEMPGATEDEHVVLVMGFRGTKEAWAPTVDQLLQHWPAAGRDKNLKILTLDNRGVGQSGTYWGRYTTSQMAEDVAALLDHLGWKDAHIVGMSMGGMISLELASNSPARVKSLSLLVTTRGKYVNDKGNGAIIGTLFTRDVDAIVNTVIGMLYPEAFTAQKMADSDETIYTKLFNYHKQRVLKAPPPSFSGWVGQGLAIKTHYVSDDRLAAIGQAGFPVLIIGCREDNLIPGRESEILAAHIKGSHVKHILYEDGGHGVNIQYLDELTQELISTFMRASL</sequence>
<accession>A0A8K1FFM4</accession>
<dbReference type="SUPFAM" id="SSF53474">
    <property type="entry name" value="alpha/beta-Hydrolases"/>
    <property type="match status" value="1"/>
</dbReference>
<evidence type="ECO:0000313" key="3">
    <source>
        <dbReference type="Proteomes" id="UP000794436"/>
    </source>
</evidence>